<feature type="domain" description="WRKY" evidence="6">
    <location>
        <begin position="100"/>
        <end position="157"/>
    </location>
</feature>
<dbReference type="PANTHER" id="PTHR31221:SF283">
    <property type="entry name" value="WRKY DOMAIN-CONTAINING PROTEIN"/>
    <property type="match status" value="1"/>
</dbReference>
<dbReference type="GO" id="GO:0005634">
    <property type="term" value="C:nucleus"/>
    <property type="evidence" value="ECO:0007669"/>
    <property type="project" value="UniProtKB-SubCell"/>
</dbReference>
<dbReference type="EMBL" id="JAMYWD010000012">
    <property type="protein sequence ID" value="KAJ4953665.1"/>
    <property type="molecule type" value="Genomic_DNA"/>
</dbReference>
<evidence type="ECO:0000256" key="4">
    <source>
        <dbReference type="ARBA" id="ARBA00023163"/>
    </source>
</evidence>
<proteinExistence type="predicted"/>
<dbReference type="InterPro" id="IPR003657">
    <property type="entry name" value="WRKY_dom"/>
</dbReference>
<dbReference type="FunFam" id="2.20.25.80:FF:000003">
    <property type="entry name" value="WRKY transcription factor 57"/>
    <property type="match status" value="1"/>
</dbReference>
<evidence type="ECO:0000256" key="1">
    <source>
        <dbReference type="ARBA" id="ARBA00004123"/>
    </source>
</evidence>
<dbReference type="InterPro" id="IPR044810">
    <property type="entry name" value="WRKY_plant"/>
</dbReference>
<keyword evidence="4" id="KW-0804">Transcription</keyword>
<dbReference type="Proteomes" id="UP001141806">
    <property type="component" value="Unassembled WGS sequence"/>
</dbReference>
<name>A0A9Q0GWA8_9MAGN</name>
<dbReference type="Gene3D" id="2.20.25.80">
    <property type="entry name" value="WRKY domain"/>
    <property type="match status" value="1"/>
</dbReference>
<dbReference type="GO" id="GO:0043565">
    <property type="term" value="F:sequence-specific DNA binding"/>
    <property type="evidence" value="ECO:0007669"/>
    <property type="project" value="InterPro"/>
</dbReference>
<dbReference type="Pfam" id="PF03106">
    <property type="entry name" value="WRKY"/>
    <property type="match status" value="1"/>
</dbReference>
<comment type="caution">
    <text evidence="7">The sequence shown here is derived from an EMBL/GenBank/DDBJ whole genome shotgun (WGS) entry which is preliminary data.</text>
</comment>
<dbReference type="AlphaFoldDB" id="A0A9Q0GWA8"/>
<evidence type="ECO:0000313" key="7">
    <source>
        <dbReference type="EMBL" id="KAJ4953665.1"/>
    </source>
</evidence>
<evidence type="ECO:0000256" key="5">
    <source>
        <dbReference type="ARBA" id="ARBA00023242"/>
    </source>
</evidence>
<evidence type="ECO:0000256" key="3">
    <source>
        <dbReference type="ARBA" id="ARBA00023125"/>
    </source>
</evidence>
<evidence type="ECO:0000313" key="8">
    <source>
        <dbReference type="Proteomes" id="UP001141806"/>
    </source>
</evidence>
<evidence type="ECO:0000256" key="2">
    <source>
        <dbReference type="ARBA" id="ARBA00023015"/>
    </source>
</evidence>
<dbReference type="PROSITE" id="PS50811">
    <property type="entry name" value="WRKY"/>
    <property type="match status" value="1"/>
</dbReference>
<dbReference type="GO" id="GO:0003700">
    <property type="term" value="F:DNA-binding transcription factor activity"/>
    <property type="evidence" value="ECO:0007669"/>
    <property type="project" value="InterPro"/>
</dbReference>
<gene>
    <name evidence="7" type="ORF">NE237_030497</name>
</gene>
<keyword evidence="8" id="KW-1185">Reference proteome</keyword>
<dbReference type="SUPFAM" id="SSF118290">
    <property type="entry name" value="WRKY DNA-binding domain"/>
    <property type="match status" value="1"/>
</dbReference>
<organism evidence="7 8">
    <name type="scientific">Protea cynaroides</name>
    <dbReference type="NCBI Taxonomy" id="273540"/>
    <lineage>
        <taxon>Eukaryota</taxon>
        <taxon>Viridiplantae</taxon>
        <taxon>Streptophyta</taxon>
        <taxon>Embryophyta</taxon>
        <taxon>Tracheophyta</taxon>
        <taxon>Spermatophyta</taxon>
        <taxon>Magnoliopsida</taxon>
        <taxon>Proteales</taxon>
        <taxon>Proteaceae</taxon>
        <taxon>Protea</taxon>
    </lineage>
</organism>
<dbReference type="SMART" id="SM00774">
    <property type="entry name" value="WRKY"/>
    <property type="match status" value="1"/>
</dbReference>
<keyword evidence="3" id="KW-0238">DNA-binding</keyword>
<keyword evidence="5" id="KW-0539">Nucleus</keyword>
<dbReference type="OrthoDB" id="693960at2759"/>
<sequence length="228" mass="25672">MASFCFQPKNFLGNPSPNYNDLMMDYPVPSPGFKLSDFLAPETGSEDDSVANPILPENISYDHQIGDIGNVSTSTEIKCKRGVKKIEMDLGFRVAFRTKSELEIMDDGFKWRKYGKKSVKNSPNPRNYYRCANGGCYVKKRVERDREDSSYVITTYEVLPQRLREGTNAERPDRFFAGASFTVSAMQELRGSALADQHDRHGTSCGSAGFHQIPYNANTEPARSFFDS</sequence>
<accession>A0A9Q0GWA8</accession>
<keyword evidence="2" id="KW-0805">Transcription regulation</keyword>
<evidence type="ECO:0000259" key="6">
    <source>
        <dbReference type="PROSITE" id="PS50811"/>
    </source>
</evidence>
<comment type="subcellular location">
    <subcellularLocation>
        <location evidence="1">Nucleus</location>
    </subcellularLocation>
</comment>
<reference evidence="7" key="1">
    <citation type="journal article" date="2023" name="Plant J.">
        <title>The genome of the king protea, Protea cynaroides.</title>
        <authorList>
            <person name="Chang J."/>
            <person name="Duong T.A."/>
            <person name="Schoeman C."/>
            <person name="Ma X."/>
            <person name="Roodt D."/>
            <person name="Barker N."/>
            <person name="Li Z."/>
            <person name="Van de Peer Y."/>
            <person name="Mizrachi E."/>
        </authorList>
    </citation>
    <scope>NUCLEOTIDE SEQUENCE</scope>
    <source>
        <tissue evidence="7">Young leaves</tissue>
    </source>
</reference>
<dbReference type="InterPro" id="IPR036576">
    <property type="entry name" value="WRKY_dom_sf"/>
</dbReference>
<protein>
    <recommendedName>
        <fullName evidence="6">WRKY domain-containing protein</fullName>
    </recommendedName>
</protein>
<dbReference type="PANTHER" id="PTHR31221">
    <property type="entry name" value="WRKY TRANSCRIPTION FACTOR PROTEIN 1-RELATED"/>
    <property type="match status" value="1"/>
</dbReference>